<evidence type="ECO:0000256" key="1">
    <source>
        <dbReference type="PROSITE-ProRule" id="PRU00278"/>
    </source>
</evidence>
<reference evidence="4" key="1">
    <citation type="submission" date="2022-04" db="EMBL/GenBank/DDBJ databases">
        <authorList>
            <person name="Ren T."/>
        </authorList>
    </citation>
    <scope>NUCLEOTIDE SEQUENCE</scope>
    <source>
        <strain evidence="4">F63249</strain>
    </source>
</reference>
<accession>A0ABT0HAP8</accession>
<dbReference type="SUPFAM" id="SSF54534">
    <property type="entry name" value="FKBP-like"/>
    <property type="match status" value="1"/>
</dbReference>
<dbReference type="Pfam" id="PF13616">
    <property type="entry name" value="Rotamase_3"/>
    <property type="match status" value="1"/>
</dbReference>
<keyword evidence="2" id="KW-0732">Signal</keyword>
<feature type="chain" id="PRO_5045798731" evidence="2">
    <location>
        <begin position="20"/>
        <end position="212"/>
    </location>
</feature>
<dbReference type="EMBL" id="JALPQF010000012">
    <property type="protein sequence ID" value="MCK8481421.1"/>
    <property type="molecule type" value="Genomic_DNA"/>
</dbReference>
<sequence length="212" mass="24464">MLKILLTTTLLFISTIAFAQKEFEKSLDSVQTLDDVTLFFKKHKKAKGKVIVFNEEKHKTQMAQDIFKMSVGAKKYFKDAPQKTYYKVIEKYEIPYYKVSCVFLDGQKKSIEDINTIRQTVISKYGKGYRFEDLAKQYSMDMSAKQGGDLGWFTNGDLHPDFESAVIDGAYNVDDIFTLDIPDIKAYYVVLITEDKKLIEEAKVLKVTEPRK</sequence>
<evidence type="ECO:0000256" key="2">
    <source>
        <dbReference type="SAM" id="SignalP"/>
    </source>
</evidence>
<dbReference type="RefSeq" id="WP_248413332.1">
    <property type="nucleotide sequence ID" value="NZ_JALPQF010000012.1"/>
</dbReference>
<feature type="signal peptide" evidence="2">
    <location>
        <begin position="1"/>
        <end position="19"/>
    </location>
</feature>
<dbReference type="Gene3D" id="3.10.50.40">
    <property type="match status" value="1"/>
</dbReference>
<evidence type="ECO:0000259" key="3">
    <source>
        <dbReference type="PROSITE" id="PS50198"/>
    </source>
</evidence>
<dbReference type="GO" id="GO:0003755">
    <property type="term" value="F:peptidyl-prolyl cis-trans isomerase activity"/>
    <property type="evidence" value="ECO:0007669"/>
    <property type="project" value="UniProtKB-EC"/>
</dbReference>
<gene>
    <name evidence="4" type="ORF">MUY34_12375</name>
</gene>
<evidence type="ECO:0000313" key="5">
    <source>
        <dbReference type="Proteomes" id="UP001203687"/>
    </source>
</evidence>
<dbReference type="Proteomes" id="UP001203687">
    <property type="component" value="Unassembled WGS sequence"/>
</dbReference>
<dbReference type="PROSITE" id="PS01096">
    <property type="entry name" value="PPIC_PPIASE_1"/>
    <property type="match status" value="1"/>
</dbReference>
<name>A0ABT0HAP8_9FLAO</name>
<keyword evidence="1 4" id="KW-0413">Isomerase</keyword>
<evidence type="ECO:0000313" key="4">
    <source>
        <dbReference type="EMBL" id="MCK8481421.1"/>
    </source>
</evidence>
<dbReference type="InterPro" id="IPR023058">
    <property type="entry name" value="PPIase_PpiC_CS"/>
</dbReference>
<organism evidence="4 5">
    <name type="scientific">Psychroserpens algicola</name>
    <dbReference type="NCBI Taxonomy" id="1719034"/>
    <lineage>
        <taxon>Bacteria</taxon>
        <taxon>Pseudomonadati</taxon>
        <taxon>Bacteroidota</taxon>
        <taxon>Flavobacteriia</taxon>
        <taxon>Flavobacteriales</taxon>
        <taxon>Flavobacteriaceae</taxon>
        <taxon>Psychroserpens</taxon>
    </lineage>
</organism>
<keyword evidence="5" id="KW-1185">Reference proteome</keyword>
<dbReference type="EC" id="5.2.1.8" evidence="4"/>
<proteinExistence type="predicted"/>
<protein>
    <submittedName>
        <fullName evidence="4">Peptidylprolyl isomerase</fullName>
        <ecNumber evidence="4">5.2.1.8</ecNumber>
    </submittedName>
</protein>
<dbReference type="InterPro" id="IPR046357">
    <property type="entry name" value="PPIase_dom_sf"/>
</dbReference>
<feature type="domain" description="PpiC" evidence="3">
    <location>
        <begin position="81"/>
        <end position="166"/>
    </location>
</feature>
<keyword evidence="1" id="KW-0697">Rotamase</keyword>
<comment type="caution">
    <text evidence="4">The sequence shown here is derived from an EMBL/GenBank/DDBJ whole genome shotgun (WGS) entry which is preliminary data.</text>
</comment>
<dbReference type="InterPro" id="IPR000297">
    <property type="entry name" value="PPIase_PpiC"/>
</dbReference>
<dbReference type="PROSITE" id="PS50198">
    <property type="entry name" value="PPIC_PPIASE_2"/>
    <property type="match status" value="1"/>
</dbReference>